<keyword evidence="14" id="KW-1185">Reference proteome</keyword>
<evidence type="ECO:0000259" key="12">
    <source>
        <dbReference type="Pfam" id="PF12019"/>
    </source>
</evidence>
<evidence type="ECO:0000256" key="7">
    <source>
        <dbReference type="ARBA" id="ARBA00022989"/>
    </source>
</evidence>
<dbReference type="InterPro" id="IPR022346">
    <property type="entry name" value="T2SS_GspH"/>
</dbReference>
<evidence type="ECO:0000256" key="2">
    <source>
        <dbReference type="ARBA" id="ARBA00021549"/>
    </source>
</evidence>
<organism evidence="13 14">
    <name type="scientific">Aquipseudomonas alcaligenes</name>
    <name type="common">Pseudomonas alcaligenes</name>
    <dbReference type="NCBI Taxonomy" id="43263"/>
    <lineage>
        <taxon>Bacteria</taxon>
        <taxon>Pseudomonadati</taxon>
        <taxon>Pseudomonadota</taxon>
        <taxon>Gammaproteobacteria</taxon>
        <taxon>Pseudomonadales</taxon>
        <taxon>Pseudomonadaceae</taxon>
        <taxon>Aquipseudomonas</taxon>
    </lineage>
</organism>
<evidence type="ECO:0000313" key="14">
    <source>
        <dbReference type="Proteomes" id="UP000744555"/>
    </source>
</evidence>
<keyword evidence="4" id="KW-0488">Methylation</keyword>
<dbReference type="InterPro" id="IPR012902">
    <property type="entry name" value="N_methyl_site"/>
</dbReference>
<evidence type="ECO:0000313" key="13">
    <source>
        <dbReference type="EMBL" id="MBC9251465.1"/>
    </source>
</evidence>
<sequence length="174" mass="18300">MEALMATRCLTGSRQGEQGFTLVELMVALVVMAILVGLAVPAFDNFVLRNRLRTFANSFSASAQLAKSEAMKRNSTVTLCKSSNGTSCSNSGDWEQGWIVLSGTTVIRHQQAAPTGYSLSSSVASLTFQPSGFGSTQATLTICRSSPVGSEERVVTVSATGRTTISKTQTGSCS</sequence>
<evidence type="ECO:0000256" key="11">
    <source>
        <dbReference type="SAM" id="Phobius"/>
    </source>
</evidence>
<feature type="transmembrane region" description="Helical" evidence="11">
    <location>
        <begin position="20"/>
        <end position="43"/>
    </location>
</feature>
<dbReference type="PROSITE" id="PS00409">
    <property type="entry name" value="PROKAR_NTER_METHYL"/>
    <property type="match status" value="1"/>
</dbReference>
<evidence type="ECO:0000256" key="3">
    <source>
        <dbReference type="ARBA" id="ARBA00022475"/>
    </source>
</evidence>
<dbReference type="EMBL" id="LZEU01000001">
    <property type="protein sequence ID" value="MBC9251465.1"/>
    <property type="molecule type" value="Genomic_DNA"/>
</dbReference>
<keyword evidence="7 11" id="KW-1133">Transmembrane helix</keyword>
<comment type="similarity">
    <text evidence="9">Belongs to the GSP H family.</text>
</comment>
<proteinExistence type="inferred from homology"/>
<dbReference type="Pfam" id="PF12019">
    <property type="entry name" value="GspH"/>
    <property type="match status" value="1"/>
</dbReference>
<evidence type="ECO:0000256" key="4">
    <source>
        <dbReference type="ARBA" id="ARBA00022481"/>
    </source>
</evidence>
<dbReference type="SUPFAM" id="SSF54523">
    <property type="entry name" value="Pili subunits"/>
    <property type="match status" value="1"/>
</dbReference>
<name>A0ABR7S1K0_AQUAC</name>
<protein>
    <recommendedName>
        <fullName evidence="2">Type II secretion system protein H</fullName>
    </recommendedName>
    <alternativeName>
        <fullName evidence="10">General secretion pathway protein H</fullName>
    </alternativeName>
</protein>
<dbReference type="Gene3D" id="3.55.40.10">
    <property type="entry name" value="minor pseudopilin epsh domain"/>
    <property type="match status" value="1"/>
</dbReference>
<evidence type="ECO:0000256" key="8">
    <source>
        <dbReference type="ARBA" id="ARBA00023136"/>
    </source>
</evidence>
<accession>A0ABR7S1K0</accession>
<evidence type="ECO:0000256" key="6">
    <source>
        <dbReference type="ARBA" id="ARBA00022692"/>
    </source>
</evidence>
<evidence type="ECO:0000256" key="9">
    <source>
        <dbReference type="ARBA" id="ARBA00025772"/>
    </source>
</evidence>
<gene>
    <name evidence="13" type="ORF">A9179_14430</name>
</gene>
<dbReference type="InterPro" id="IPR045584">
    <property type="entry name" value="Pilin-like"/>
</dbReference>
<evidence type="ECO:0000256" key="5">
    <source>
        <dbReference type="ARBA" id="ARBA00022519"/>
    </source>
</evidence>
<comment type="caution">
    <text evidence="13">The sequence shown here is derived from an EMBL/GenBank/DDBJ whole genome shotgun (WGS) entry which is preliminary data.</text>
</comment>
<evidence type="ECO:0000256" key="10">
    <source>
        <dbReference type="ARBA" id="ARBA00030775"/>
    </source>
</evidence>
<keyword evidence="8 11" id="KW-0472">Membrane</keyword>
<reference evidence="13 14" key="1">
    <citation type="submission" date="2016-06" db="EMBL/GenBank/DDBJ databases">
        <authorList>
            <person name="Ramos C."/>
            <person name="Pintado A."/>
            <person name="Crespo-Gomez J.I."/>
        </authorList>
    </citation>
    <scope>NUCLEOTIDE SEQUENCE [LARGE SCALE GENOMIC DNA]</scope>
    <source>
        <strain evidence="13 14">AVO110</strain>
    </source>
</reference>
<dbReference type="Pfam" id="PF07963">
    <property type="entry name" value="N_methyl"/>
    <property type="match status" value="1"/>
</dbReference>
<comment type="subcellular location">
    <subcellularLocation>
        <location evidence="1">Cell inner membrane</location>
        <topology evidence="1">Single-pass membrane protein</topology>
    </subcellularLocation>
</comment>
<feature type="domain" description="General secretion pathway GspH" evidence="12">
    <location>
        <begin position="56"/>
        <end position="161"/>
    </location>
</feature>
<dbReference type="Proteomes" id="UP000744555">
    <property type="component" value="Unassembled WGS sequence"/>
</dbReference>
<keyword evidence="5" id="KW-0997">Cell inner membrane</keyword>
<keyword evidence="3" id="KW-1003">Cell membrane</keyword>
<keyword evidence="6 11" id="KW-0812">Transmembrane</keyword>
<evidence type="ECO:0000256" key="1">
    <source>
        <dbReference type="ARBA" id="ARBA00004377"/>
    </source>
</evidence>
<dbReference type="NCBIfam" id="TIGR02532">
    <property type="entry name" value="IV_pilin_GFxxxE"/>
    <property type="match status" value="1"/>
</dbReference>